<comment type="caution">
    <text evidence="3">The sequence shown here is derived from an EMBL/GenBank/DDBJ whole genome shotgun (WGS) entry which is preliminary data.</text>
</comment>
<sequence>MDFDVAYSLENAQQFWDVELDDIVSAHCETQNLIDQALKSYLAFTSSFTDEYLVSEYDWAKCAYKLLDSPLFTEHRSYVRRRMVGRLRKEILAPRLHLVALILLYDGRGTQKTFEVMLEEGLFVRLMDLVQKKRDEDRMLWRSLIELLYEMSRIQRLRREDLEVIDDEFISYLFGLVEEDPEDPNDPYHYPVIRILLVLNEQYMVSAHAPSSNPADPPGPPTNKVIKILCFHGSTYKTFGENIILLLNRESETCLQLLILKLLYLLFTTSATYEYFYTNDLRVLVDVMIRNLLDLPDESEPLRHTYLRVLHPLLEHTQLRHRPHYKRDEVLKLLECLSSVRSNHFQPVDQTTIRLVSRCANVPWLRSTPGENVQPENPAHRLLGMSLAHQGQSSVSLMEVASKSEKPGVITPSRRLGTGGANLDGGSSGNGVEIAGEA</sequence>
<dbReference type="GO" id="GO:0000147">
    <property type="term" value="P:actin cortical patch assembly"/>
    <property type="evidence" value="ECO:0007669"/>
    <property type="project" value="TreeGrafter"/>
</dbReference>
<gene>
    <name evidence="3" type="ORF">C7212DRAFT_207465</name>
</gene>
<dbReference type="InterPro" id="IPR016024">
    <property type="entry name" value="ARM-type_fold"/>
</dbReference>
<dbReference type="PANTHER" id="PTHR13357:SF1">
    <property type="entry name" value="NCK-INTERACTING PROTEIN WITH SH3 DOMAIN"/>
    <property type="match status" value="1"/>
</dbReference>
<feature type="compositionally biased region" description="Gly residues" evidence="1">
    <location>
        <begin position="417"/>
        <end position="429"/>
    </location>
</feature>
<keyword evidence="4" id="KW-1185">Reference proteome</keyword>
<dbReference type="GO" id="GO:0071933">
    <property type="term" value="F:Arp2/3 complex binding"/>
    <property type="evidence" value="ECO:0007669"/>
    <property type="project" value="TreeGrafter"/>
</dbReference>
<reference evidence="3 4" key="1">
    <citation type="submission" date="2018-03" db="EMBL/GenBank/DDBJ databases">
        <title>Genomes of Pezizomycetes fungi and the evolution of truffles.</title>
        <authorList>
            <person name="Murat C."/>
            <person name="Payen T."/>
            <person name="Noel B."/>
            <person name="Kuo A."/>
            <person name="Martin F.M."/>
        </authorList>
    </citation>
    <scope>NUCLEOTIDE SEQUENCE [LARGE SCALE GENOMIC DNA]</scope>
    <source>
        <strain evidence="3">091103-1</strain>
    </source>
</reference>
<dbReference type="GO" id="GO:0051666">
    <property type="term" value="P:actin cortical patch localization"/>
    <property type="evidence" value="ECO:0007669"/>
    <property type="project" value="TreeGrafter"/>
</dbReference>
<dbReference type="InterPro" id="IPR030125">
    <property type="entry name" value="SPIN90/Ldb17"/>
</dbReference>
<organism evidence="3 4">
    <name type="scientific">Tuber magnatum</name>
    <name type="common">white Piedmont truffle</name>
    <dbReference type="NCBI Taxonomy" id="42249"/>
    <lineage>
        <taxon>Eukaryota</taxon>
        <taxon>Fungi</taxon>
        <taxon>Dikarya</taxon>
        <taxon>Ascomycota</taxon>
        <taxon>Pezizomycotina</taxon>
        <taxon>Pezizomycetes</taxon>
        <taxon>Pezizales</taxon>
        <taxon>Tuberaceae</taxon>
        <taxon>Tuber</taxon>
    </lineage>
</organism>
<proteinExistence type="predicted"/>
<evidence type="ECO:0000313" key="4">
    <source>
        <dbReference type="Proteomes" id="UP000246991"/>
    </source>
</evidence>
<feature type="domain" description="SPIN90/Ldb17 leucine-rich" evidence="2">
    <location>
        <begin position="186"/>
        <end position="329"/>
    </location>
</feature>
<accession>A0A317SMM6</accession>
<feature type="region of interest" description="Disordered" evidence="1">
    <location>
        <begin position="404"/>
        <end position="438"/>
    </location>
</feature>
<dbReference type="SUPFAM" id="SSF48371">
    <property type="entry name" value="ARM repeat"/>
    <property type="match status" value="1"/>
</dbReference>
<dbReference type="EMBL" id="PYWC01000054">
    <property type="protein sequence ID" value="PWW74930.1"/>
    <property type="molecule type" value="Genomic_DNA"/>
</dbReference>
<dbReference type="AlphaFoldDB" id="A0A317SMM6"/>
<dbReference type="GO" id="GO:0030479">
    <property type="term" value="C:actin cortical patch"/>
    <property type="evidence" value="ECO:0007669"/>
    <property type="project" value="TreeGrafter"/>
</dbReference>
<dbReference type="STRING" id="42249.A0A317SMM6"/>
<dbReference type="Proteomes" id="UP000246991">
    <property type="component" value="Unassembled WGS sequence"/>
</dbReference>
<name>A0A317SMM6_9PEZI</name>
<evidence type="ECO:0000256" key="1">
    <source>
        <dbReference type="SAM" id="MobiDB-lite"/>
    </source>
</evidence>
<dbReference type="OrthoDB" id="445362at2759"/>
<evidence type="ECO:0000259" key="2">
    <source>
        <dbReference type="Pfam" id="PF09431"/>
    </source>
</evidence>
<dbReference type="GO" id="GO:0006897">
    <property type="term" value="P:endocytosis"/>
    <property type="evidence" value="ECO:0007669"/>
    <property type="project" value="TreeGrafter"/>
</dbReference>
<protein>
    <recommendedName>
        <fullName evidence="2">SPIN90/Ldb17 leucine-rich domain-containing protein</fullName>
    </recommendedName>
</protein>
<dbReference type="InterPro" id="IPR018556">
    <property type="entry name" value="SPIN90/Ldb17_LRD"/>
</dbReference>
<dbReference type="Pfam" id="PF09431">
    <property type="entry name" value="SPIN90_LRD"/>
    <property type="match status" value="1"/>
</dbReference>
<evidence type="ECO:0000313" key="3">
    <source>
        <dbReference type="EMBL" id="PWW74930.1"/>
    </source>
</evidence>
<dbReference type="PANTHER" id="PTHR13357">
    <property type="entry name" value="SH3 ADAPTER PROTEIN SPIN90 NCK INTERACTING PROTEIN WITH SH3 DOMAIN"/>
    <property type="match status" value="1"/>
</dbReference>